<proteinExistence type="predicted"/>
<evidence type="ECO:0000313" key="2">
    <source>
        <dbReference type="Proteomes" id="UP000467700"/>
    </source>
</evidence>
<dbReference type="Gene3D" id="1.20.1280.50">
    <property type="match status" value="1"/>
</dbReference>
<name>A0A8S0W9J8_CYCAE</name>
<protein>
    <recommendedName>
        <fullName evidence="3">F-box domain-containing protein</fullName>
    </recommendedName>
</protein>
<reference evidence="1 2" key="1">
    <citation type="submission" date="2020-01" db="EMBL/GenBank/DDBJ databases">
        <authorList>
            <person name="Gupta K D."/>
        </authorList>
    </citation>
    <scope>NUCLEOTIDE SEQUENCE [LARGE SCALE GENOMIC DNA]</scope>
</reference>
<organism evidence="1 2">
    <name type="scientific">Cyclocybe aegerita</name>
    <name type="common">Black poplar mushroom</name>
    <name type="synonym">Agrocybe aegerita</name>
    <dbReference type="NCBI Taxonomy" id="1973307"/>
    <lineage>
        <taxon>Eukaryota</taxon>
        <taxon>Fungi</taxon>
        <taxon>Dikarya</taxon>
        <taxon>Basidiomycota</taxon>
        <taxon>Agaricomycotina</taxon>
        <taxon>Agaricomycetes</taxon>
        <taxon>Agaricomycetidae</taxon>
        <taxon>Agaricales</taxon>
        <taxon>Agaricineae</taxon>
        <taxon>Bolbitiaceae</taxon>
        <taxon>Cyclocybe</taxon>
    </lineage>
</organism>
<accession>A0A8S0W9J8</accession>
<dbReference type="EMBL" id="CACVBS010000035">
    <property type="protein sequence ID" value="CAA7262336.1"/>
    <property type="molecule type" value="Genomic_DNA"/>
</dbReference>
<dbReference type="Proteomes" id="UP000467700">
    <property type="component" value="Unassembled WGS sequence"/>
</dbReference>
<gene>
    <name evidence="1" type="ORF">AAE3_LOCUS4343</name>
</gene>
<dbReference type="OrthoDB" id="2884925at2759"/>
<keyword evidence="2" id="KW-1185">Reference proteome</keyword>
<evidence type="ECO:0000313" key="1">
    <source>
        <dbReference type="EMBL" id="CAA7262336.1"/>
    </source>
</evidence>
<comment type="caution">
    <text evidence="1">The sequence shown here is derived from an EMBL/GenBank/DDBJ whole genome shotgun (WGS) entry which is preliminary data.</text>
</comment>
<evidence type="ECO:0008006" key="3">
    <source>
        <dbReference type="Google" id="ProtNLM"/>
    </source>
</evidence>
<sequence length="595" mass="67243">MPASDMDRTISELSFDELLEALKNRLDAGDDGYTSHLSEIEDHSLSGGSQRWRDKCISRQVELSKMARVLRARANFASSINRLPGEIFAAIVHQLLPGDTFVSDAALWKGVMASLIAVTHVCSHWRTSALSDPRLWSSIYLDQRMKFSGTQALTFFQRSSPLPVSIHHKIWTSRPEPGEYAGTGSFLAALAAHPERILSLDIRGVYERRIFEFLRNPLPNLGSLRVDIRYPLSHTSDLQVQHDRRRLQSMWPLRKLSAALKRLYLHDLGAWICPLDAEERKFSQLNAGITHLYLVRWQQEDVRPVEVMNIFRSLPLLEVLWVQDMYNTPTGYDGPPVSLNACRKMRLKVSGAMGSRRYPHYLLHSLIIPSTAEIVWGAEMSMSSSQVDVTHLPPSQRLSNVKKVFVRAGQGFYYMLQNDILFLECVLPLAHEQLALLAGHLPNVRLIGMPSIEDCRLDFIVFESYAGVEHVEIYTYDALYKLVLALESGEPQGISEERGASESPRRTALCPNLSTITVHTGYFDTSIPAVAEKVLKRMERVEGFPLQLPQCGFITRQRPALGTTYAISFKKGCMQTALKSHGLRSSLENLWELEL</sequence>
<dbReference type="AlphaFoldDB" id="A0A8S0W9J8"/>